<evidence type="ECO:0000259" key="4">
    <source>
        <dbReference type="PROSITE" id="PS50111"/>
    </source>
</evidence>
<name>A0A859FE89_9BACI</name>
<protein>
    <submittedName>
        <fullName evidence="5">Methyl-accepting chemotaxis protein</fullName>
    </submittedName>
</protein>
<dbReference type="GO" id="GO:0007165">
    <property type="term" value="P:signal transduction"/>
    <property type="evidence" value="ECO:0007669"/>
    <property type="project" value="UniProtKB-KW"/>
</dbReference>
<dbReference type="PROSITE" id="PS50111">
    <property type="entry name" value="CHEMOTAXIS_TRANSDUC_2"/>
    <property type="match status" value="1"/>
</dbReference>
<feature type="transmembrane region" description="Helical" evidence="3">
    <location>
        <begin position="80"/>
        <end position="98"/>
    </location>
</feature>
<keyword evidence="3" id="KW-0472">Membrane</keyword>
<keyword evidence="1 2" id="KW-0807">Transducer</keyword>
<evidence type="ECO:0000256" key="3">
    <source>
        <dbReference type="SAM" id="Phobius"/>
    </source>
</evidence>
<keyword evidence="6" id="KW-1185">Reference proteome</keyword>
<gene>
    <name evidence="5" type="ORF">FLK61_27685</name>
</gene>
<evidence type="ECO:0000313" key="5">
    <source>
        <dbReference type="EMBL" id="QKS70536.1"/>
    </source>
</evidence>
<dbReference type="PANTHER" id="PTHR32089:SF112">
    <property type="entry name" value="LYSOZYME-LIKE PROTEIN-RELATED"/>
    <property type="match status" value="1"/>
</dbReference>
<keyword evidence="3" id="KW-0812">Transmembrane</keyword>
<feature type="domain" description="Methyl-accepting transducer" evidence="4">
    <location>
        <begin position="222"/>
        <end position="472"/>
    </location>
</feature>
<dbReference type="InterPro" id="IPR004089">
    <property type="entry name" value="MCPsignal_dom"/>
</dbReference>
<dbReference type="AlphaFoldDB" id="A0A859FE89"/>
<organism evidence="5 6">
    <name type="scientific">Paenalkalicoccus suaedae</name>
    <dbReference type="NCBI Taxonomy" id="2592382"/>
    <lineage>
        <taxon>Bacteria</taxon>
        <taxon>Bacillati</taxon>
        <taxon>Bacillota</taxon>
        <taxon>Bacilli</taxon>
        <taxon>Bacillales</taxon>
        <taxon>Bacillaceae</taxon>
        <taxon>Paenalkalicoccus</taxon>
    </lineage>
</organism>
<keyword evidence="3" id="KW-1133">Transmembrane helix</keyword>
<dbReference type="Gene3D" id="1.10.287.950">
    <property type="entry name" value="Methyl-accepting chemotaxis protein"/>
    <property type="match status" value="1"/>
</dbReference>
<dbReference type="SMART" id="SM00283">
    <property type="entry name" value="MA"/>
    <property type="match status" value="1"/>
</dbReference>
<feature type="transmembrane region" description="Helical" evidence="3">
    <location>
        <begin position="52"/>
        <end position="73"/>
    </location>
</feature>
<dbReference type="PANTHER" id="PTHR32089">
    <property type="entry name" value="METHYL-ACCEPTING CHEMOTAXIS PROTEIN MCPB"/>
    <property type="match status" value="1"/>
</dbReference>
<dbReference type="KEGG" id="psua:FLK61_27685"/>
<dbReference type="EMBL" id="CP041372">
    <property type="protein sequence ID" value="QKS70536.1"/>
    <property type="molecule type" value="Genomic_DNA"/>
</dbReference>
<dbReference type="Pfam" id="PF00015">
    <property type="entry name" value="MCPsignal"/>
    <property type="match status" value="1"/>
</dbReference>
<dbReference type="GO" id="GO:0016020">
    <property type="term" value="C:membrane"/>
    <property type="evidence" value="ECO:0007669"/>
    <property type="project" value="InterPro"/>
</dbReference>
<dbReference type="Proteomes" id="UP000318138">
    <property type="component" value="Chromosome"/>
</dbReference>
<proteinExistence type="predicted"/>
<dbReference type="RefSeq" id="WP_176008572.1">
    <property type="nucleotide sequence ID" value="NZ_CP041372.2"/>
</dbReference>
<reference evidence="6" key="1">
    <citation type="submission" date="2019-07" db="EMBL/GenBank/DDBJ databases">
        <title>Bacillus alkalisoli sp. nov. isolated from saline soil.</title>
        <authorList>
            <person name="Sun J.-Q."/>
            <person name="Xu L."/>
        </authorList>
    </citation>
    <scope>NUCLEOTIDE SEQUENCE [LARGE SCALE GENOMIC DNA]</scope>
    <source>
        <strain evidence="6">M4U3P1</strain>
    </source>
</reference>
<feature type="transmembrane region" description="Helical" evidence="3">
    <location>
        <begin position="156"/>
        <end position="175"/>
    </location>
</feature>
<accession>A0A859FE89</accession>
<evidence type="ECO:0000256" key="1">
    <source>
        <dbReference type="ARBA" id="ARBA00023224"/>
    </source>
</evidence>
<dbReference type="SUPFAM" id="SSF58104">
    <property type="entry name" value="Methyl-accepting chemotaxis protein (MCP) signaling domain"/>
    <property type="match status" value="1"/>
</dbReference>
<evidence type="ECO:0000313" key="6">
    <source>
        <dbReference type="Proteomes" id="UP000318138"/>
    </source>
</evidence>
<evidence type="ECO:0000256" key="2">
    <source>
        <dbReference type="PROSITE-ProRule" id="PRU00284"/>
    </source>
</evidence>
<sequence length="510" mass="56283">MQTRRNQLMLYFSLFVVLLSVLIHFLHRSVGWMDSYLLLSYVYEGTENVNPLILTLIMLIPIVLFIVAVILFIKDRTHRYIPLVIMLTLTFGSISIIAGGDGMVEYHFSIFMVLASLAYFEQIKLIVISTVIFAVQHLGGYTFFPELICGTSNYPFGLLLIHAVFLIFTAVVIIFQIRSRQLHLAEVTERENSQNNVIQTLLSSIHSASDRVQASVAQIENETNSFYTGSEAIHDSLSELAQAAEFQVSEVQKGLELTQQVDGNVTSIVKQTEASVSVTEQTAKVASSGLDTMKSSEKSMTELALTVEEIDEFAKSLQERSESIGGKLNFITEISDQTNLLALNAAIEAARAGEHGRGFAVVAEEVRKLADQSGSYAAEIKAALENLRADVLLVVKATSEGKERALQGKADMRKTGEIFDTIVQDMTIISRETSESNRLANTIRDSLQTVRRAIEEISAMTEQQSASAEEISAQTDEQVSQINDLFTVAAELKAMTDDLQGQLSSISNKL</sequence>